<feature type="transmembrane region" description="Helical" evidence="1">
    <location>
        <begin position="39"/>
        <end position="61"/>
    </location>
</feature>
<protein>
    <recommendedName>
        <fullName evidence="4">Oligosaccharide repeat unit polymerase</fullName>
    </recommendedName>
</protein>
<feature type="transmembrane region" description="Helical" evidence="1">
    <location>
        <begin position="283"/>
        <end position="305"/>
    </location>
</feature>
<feature type="transmembrane region" description="Helical" evidence="1">
    <location>
        <begin position="156"/>
        <end position="189"/>
    </location>
</feature>
<evidence type="ECO:0000313" key="2">
    <source>
        <dbReference type="EMBL" id="QQR35332.1"/>
    </source>
</evidence>
<evidence type="ECO:0000256" key="1">
    <source>
        <dbReference type="SAM" id="Phobius"/>
    </source>
</evidence>
<evidence type="ECO:0000313" key="3">
    <source>
        <dbReference type="Proteomes" id="UP000595460"/>
    </source>
</evidence>
<feature type="transmembrane region" description="Helical" evidence="1">
    <location>
        <begin position="377"/>
        <end position="394"/>
    </location>
</feature>
<dbReference type="RefSeq" id="WP_201654742.1">
    <property type="nucleotide sequence ID" value="NZ_CP068047.1"/>
</dbReference>
<name>A0ABX7BTT5_9HYPH</name>
<gene>
    <name evidence="2" type="ORF">JI749_13335</name>
</gene>
<dbReference type="EMBL" id="CP068047">
    <property type="protein sequence ID" value="QQR35332.1"/>
    <property type="molecule type" value="Genomic_DNA"/>
</dbReference>
<evidence type="ECO:0008006" key="4">
    <source>
        <dbReference type="Google" id="ProtNLM"/>
    </source>
</evidence>
<feature type="transmembrane region" description="Helical" evidence="1">
    <location>
        <begin position="352"/>
        <end position="371"/>
    </location>
</feature>
<feature type="transmembrane region" description="Helical" evidence="1">
    <location>
        <begin position="195"/>
        <end position="214"/>
    </location>
</feature>
<organism evidence="2 3">
    <name type="scientific">Devosia oryziradicis</name>
    <dbReference type="NCBI Taxonomy" id="2801335"/>
    <lineage>
        <taxon>Bacteria</taxon>
        <taxon>Pseudomonadati</taxon>
        <taxon>Pseudomonadota</taxon>
        <taxon>Alphaproteobacteria</taxon>
        <taxon>Hyphomicrobiales</taxon>
        <taxon>Devosiaceae</taxon>
        <taxon>Devosia</taxon>
    </lineage>
</organism>
<accession>A0ABX7BTT5</accession>
<proteinExistence type="predicted"/>
<feature type="transmembrane region" description="Helical" evidence="1">
    <location>
        <begin position="317"/>
        <end position="340"/>
    </location>
</feature>
<feature type="transmembrane region" description="Helical" evidence="1">
    <location>
        <begin position="81"/>
        <end position="103"/>
    </location>
</feature>
<keyword evidence="1" id="KW-1133">Transmembrane helix</keyword>
<keyword evidence="3" id="KW-1185">Reference proteome</keyword>
<feature type="transmembrane region" description="Helical" evidence="1">
    <location>
        <begin position="123"/>
        <end position="144"/>
    </location>
</feature>
<dbReference type="Proteomes" id="UP000595460">
    <property type="component" value="Chromosome"/>
</dbReference>
<keyword evidence="1" id="KW-0472">Membrane</keyword>
<sequence length="411" mass="44550">MPFRYIVLFCFAAPLVGIMQMEAGSYGGSVLQSGHPNSATLAFGLGIAAFTASLMLARALISFRFDWLSPRPAPVPDDRIWILATLSLAGMALFTMFVAGGINVISRTIGRGDFRTELGDAGAISYLILKYYSPAIMAYLALIYARRPWYDAAIPLAVPAIIVALIALSFGFKSGVVLAFLPAAVVYFWRVPDWMVIPLAALAFLGIYVGYSFFDGLSDPSTILDRLFYRLTVLQGDVAWKIWDLHARGDVLPSYIASLPAIFGDRVFTLVTGIDRTMELDWVATHFGLLTTYLSGYPIHVIMAGHNNTATIFSEGVLIGGLSGVIGIFAFAGVLTAALYDFIRVCLQRNRYVEASLASSYFVFALMAWLLGGGITAILHISILAGLVTGYVLLKIIEGRRGDTGAEVYAI</sequence>
<reference evidence="2 3" key="1">
    <citation type="submission" date="2021-01" db="EMBL/GenBank/DDBJ databases">
        <title>Genome seq and assembly of Devosia sp. G19.</title>
        <authorList>
            <person name="Chhetri G."/>
        </authorList>
    </citation>
    <scope>NUCLEOTIDE SEQUENCE [LARGE SCALE GENOMIC DNA]</scope>
    <source>
        <strain evidence="2 3">G19</strain>
    </source>
</reference>
<keyword evidence="1" id="KW-0812">Transmembrane</keyword>